<dbReference type="GO" id="GO:0043139">
    <property type="term" value="F:5'-3' DNA helicase activity"/>
    <property type="evidence" value="ECO:0007669"/>
    <property type="project" value="UniProtKB-EC"/>
</dbReference>
<evidence type="ECO:0000313" key="13">
    <source>
        <dbReference type="EMBL" id="SKB36287.1"/>
    </source>
</evidence>
<dbReference type="InterPro" id="IPR007694">
    <property type="entry name" value="DNA_helicase_DnaB-like_C"/>
</dbReference>
<keyword evidence="6 13" id="KW-0347">Helicase</keyword>
<evidence type="ECO:0000256" key="5">
    <source>
        <dbReference type="ARBA" id="ARBA00022801"/>
    </source>
</evidence>
<feature type="domain" description="SF4 helicase" evidence="12">
    <location>
        <begin position="191"/>
        <end position="456"/>
    </location>
</feature>
<dbReference type="Pfam" id="PF03796">
    <property type="entry name" value="DnaB_C"/>
    <property type="match status" value="1"/>
</dbReference>
<dbReference type="PANTHER" id="PTHR30153:SF2">
    <property type="entry name" value="REPLICATIVE DNA HELICASE"/>
    <property type="match status" value="1"/>
</dbReference>
<keyword evidence="8" id="KW-0238">DNA-binding</keyword>
<dbReference type="EC" id="5.6.2.3" evidence="10"/>
<dbReference type="InterPro" id="IPR027417">
    <property type="entry name" value="P-loop_NTPase"/>
</dbReference>
<sequence length="456" mass="50328">MSERKGQLRVVPVPSYHDMGPAERNELFVVAAVLLRTDVMDEVSGVLTSDMFLDPNLALAFRAIEQVYARGVLVDLQTVDTEMYRLDEVHATRLQGISGLKEGLRMVREVSNVMVYAAEVVRFYRLRCLQALGESLAMKANLMDGDPDALMEELERELMALRLKCVNGDMGVPMEVAGRKVLDYFKELKASGELPVGCPTGVKGLDELMGGVRPCELMFLAARPGDGKTAMGLHMALACARAGLPALFVTMEMSDEELVKRMFAKLGDISPDSMRLYGPSLKELREMERVTEEVMPGLPLRFLFAPSITLEQLRAKVLMAVKRGECKVLFVDYIHLMQLPKGMEANPVGGLGVLANGLKSLAMQAKIPLISMAQMSRKIEERGPAAVPLSSDMRDSGILEQAADIILFIRKPGKKDNRAKSREGTFFLTKMRNGGTGEVDFRYSIGFTSFEEVSSC</sequence>
<keyword evidence="2" id="KW-0639">Primosome</keyword>
<accession>A0A1T5ANA7</accession>
<name>A0A1T5ANA7_9BACT</name>
<evidence type="ECO:0000256" key="11">
    <source>
        <dbReference type="ARBA" id="ARBA00048954"/>
    </source>
</evidence>
<keyword evidence="9" id="KW-0413">Isomerase</keyword>
<keyword evidence="4" id="KW-0547">Nucleotide-binding</keyword>
<organism evidence="13 14">
    <name type="scientific">Parabacteroides chartae</name>
    <dbReference type="NCBI Taxonomy" id="1037355"/>
    <lineage>
        <taxon>Bacteria</taxon>
        <taxon>Pseudomonadati</taxon>
        <taxon>Bacteroidota</taxon>
        <taxon>Bacteroidia</taxon>
        <taxon>Bacteroidales</taxon>
        <taxon>Tannerellaceae</taxon>
        <taxon>Parabacteroides</taxon>
    </lineage>
</organism>
<protein>
    <recommendedName>
        <fullName evidence="10">DNA 5'-3' helicase</fullName>
        <ecNumber evidence="10">5.6.2.3</ecNumber>
    </recommendedName>
</protein>
<dbReference type="InterPro" id="IPR016136">
    <property type="entry name" value="DNA_helicase_N/primase_C"/>
</dbReference>
<dbReference type="InterPro" id="IPR007693">
    <property type="entry name" value="DNA_helicase_DnaB-like_N"/>
</dbReference>
<evidence type="ECO:0000256" key="3">
    <source>
        <dbReference type="ARBA" id="ARBA00022705"/>
    </source>
</evidence>
<evidence type="ECO:0000313" key="14">
    <source>
        <dbReference type="Proteomes" id="UP000190852"/>
    </source>
</evidence>
<keyword evidence="3" id="KW-0235">DNA replication</keyword>
<comment type="catalytic activity">
    <reaction evidence="11">
        <text>ATP + H2O = ADP + phosphate + H(+)</text>
        <dbReference type="Rhea" id="RHEA:13065"/>
        <dbReference type="ChEBI" id="CHEBI:15377"/>
        <dbReference type="ChEBI" id="CHEBI:15378"/>
        <dbReference type="ChEBI" id="CHEBI:30616"/>
        <dbReference type="ChEBI" id="CHEBI:43474"/>
        <dbReference type="ChEBI" id="CHEBI:456216"/>
        <dbReference type="EC" id="5.6.2.3"/>
    </reaction>
</comment>
<dbReference type="GO" id="GO:0006269">
    <property type="term" value="P:DNA replication, synthesis of primer"/>
    <property type="evidence" value="ECO:0007669"/>
    <property type="project" value="UniProtKB-KW"/>
</dbReference>
<dbReference type="EMBL" id="FUYQ01000004">
    <property type="protein sequence ID" value="SKB36287.1"/>
    <property type="molecule type" value="Genomic_DNA"/>
</dbReference>
<dbReference type="Pfam" id="PF00772">
    <property type="entry name" value="DnaB"/>
    <property type="match status" value="1"/>
</dbReference>
<dbReference type="Gene3D" id="3.40.50.300">
    <property type="entry name" value="P-loop containing nucleotide triphosphate hydrolases"/>
    <property type="match status" value="1"/>
</dbReference>
<dbReference type="SUPFAM" id="SSF52540">
    <property type="entry name" value="P-loop containing nucleoside triphosphate hydrolases"/>
    <property type="match status" value="1"/>
</dbReference>
<dbReference type="GO" id="GO:0003677">
    <property type="term" value="F:DNA binding"/>
    <property type="evidence" value="ECO:0007669"/>
    <property type="project" value="UniProtKB-KW"/>
</dbReference>
<evidence type="ECO:0000256" key="7">
    <source>
        <dbReference type="ARBA" id="ARBA00022840"/>
    </source>
</evidence>
<evidence type="ECO:0000256" key="4">
    <source>
        <dbReference type="ARBA" id="ARBA00022741"/>
    </source>
</evidence>
<keyword evidence="14" id="KW-1185">Reference proteome</keyword>
<evidence type="ECO:0000259" key="12">
    <source>
        <dbReference type="PROSITE" id="PS51199"/>
    </source>
</evidence>
<comment type="similarity">
    <text evidence="1">Belongs to the helicase family. DnaB subfamily.</text>
</comment>
<evidence type="ECO:0000256" key="10">
    <source>
        <dbReference type="ARBA" id="ARBA00044969"/>
    </source>
</evidence>
<dbReference type="GO" id="GO:0016787">
    <property type="term" value="F:hydrolase activity"/>
    <property type="evidence" value="ECO:0007669"/>
    <property type="project" value="UniProtKB-KW"/>
</dbReference>
<proteinExistence type="inferred from homology"/>
<dbReference type="GO" id="GO:0005524">
    <property type="term" value="F:ATP binding"/>
    <property type="evidence" value="ECO:0007669"/>
    <property type="project" value="UniProtKB-KW"/>
</dbReference>
<keyword evidence="5" id="KW-0378">Hydrolase</keyword>
<dbReference type="RefSeq" id="WP_176134012.1">
    <property type="nucleotide sequence ID" value="NZ_FUYQ01000004.1"/>
</dbReference>
<reference evidence="14" key="1">
    <citation type="submission" date="2017-02" db="EMBL/GenBank/DDBJ databases">
        <authorList>
            <person name="Varghese N."/>
            <person name="Submissions S."/>
        </authorList>
    </citation>
    <scope>NUCLEOTIDE SEQUENCE [LARGE SCALE GENOMIC DNA]</scope>
    <source>
        <strain evidence="14">DSM 24967</strain>
    </source>
</reference>
<dbReference type="AlphaFoldDB" id="A0A1T5ANA7"/>
<dbReference type="GO" id="GO:0005829">
    <property type="term" value="C:cytosol"/>
    <property type="evidence" value="ECO:0007669"/>
    <property type="project" value="TreeGrafter"/>
</dbReference>
<evidence type="ECO:0000256" key="9">
    <source>
        <dbReference type="ARBA" id="ARBA00023235"/>
    </source>
</evidence>
<evidence type="ECO:0000256" key="1">
    <source>
        <dbReference type="ARBA" id="ARBA00008428"/>
    </source>
</evidence>
<dbReference type="Proteomes" id="UP000190852">
    <property type="component" value="Unassembled WGS sequence"/>
</dbReference>
<dbReference type="PROSITE" id="PS51199">
    <property type="entry name" value="SF4_HELICASE"/>
    <property type="match status" value="1"/>
</dbReference>
<dbReference type="PANTHER" id="PTHR30153">
    <property type="entry name" value="REPLICATIVE DNA HELICASE DNAB"/>
    <property type="match status" value="1"/>
</dbReference>
<dbReference type="InterPro" id="IPR036185">
    <property type="entry name" value="DNA_heli_DnaB-like_N_sf"/>
</dbReference>
<keyword evidence="7" id="KW-0067">ATP-binding</keyword>
<evidence type="ECO:0000256" key="2">
    <source>
        <dbReference type="ARBA" id="ARBA00022515"/>
    </source>
</evidence>
<dbReference type="Gene3D" id="1.10.860.10">
    <property type="entry name" value="DNAb Helicase, Chain A"/>
    <property type="match status" value="1"/>
</dbReference>
<dbReference type="GO" id="GO:1990077">
    <property type="term" value="C:primosome complex"/>
    <property type="evidence" value="ECO:0007669"/>
    <property type="project" value="UniProtKB-KW"/>
</dbReference>
<dbReference type="SUPFAM" id="SSF48024">
    <property type="entry name" value="N-terminal domain of DnaB helicase"/>
    <property type="match status" value="1"/>
</dbReference>
<gene>
    <name evidence="13" type="ORF">SAMN05660349_00757</name>
</gene>
<evidence type="ECO:0000256" key="8">
    <source>
        <dbReference type="ARBA" id="ARBA00023125"/>
    </source>
</evidence>
<evidence type="ECO:0000256" key="6">
    <source>
        <dbReference type="ARBA" id="ARBA00022806"/>
    </source>
</evidence>